<feature type="domain" description="HTH CENPB-type" evidence="2">
    <location>
        <begin position="72"/>
        <end position="137"/>
    </location>
</feature>
<dbReference type="VEuPathDB" id="FungiDB:RhiirFUN_013915"/>
<dbReference type="GO" id="GO:0003677">
    <property type="term" value="F:DNA binding"/>
    <property type="evidence" value="ECO:0007669"/>
    <property type="project" value="UniProtKB-KW"/>
</dbReference>
<gene>
    <name evidence="3" type="ORF">RhiirA4_510277</name>
</gene>
<evidence type="ECO:0000313" key="3">
    <source>
        <dbReference type="EMBL" id="PKY43554.1"/>
    </source>
</evidence>
<organism evidence="3 4">
    <name type="scientific">Rhizophagus irregularis</name>
    <dbReference type="NCBI Taxonomy" id="588596"/>
    <lineage>
        <taxon>Eukaryota</taxon>
        <taxon>Fungi</taxon>
        <taxon>Fungi incertae sedis</taxon>
        <taxon>Mucoromycota</taxon>
        <taxon>Glomeromycotina</taxon>
        <taxon>Glomeromycetes</taxon>
        <taxon>Glomerales</taxon>
        <taxon>Glomeraceae</taxon>
        <taxon>Rhizophagus</taxon>
    </lineage>
</organism>
<evidence type="ECO:0000259" key="2">
    <source>
        <dbReference type="PROSITE" id="PS51253"/>
    </source>
</evidence>
<proteinExistence type="predicted"/>
<dbReference type="PROSITE" id="PS51253">
    <property type="entry name" value="HTH_CENPB"/>
    <property type="match status" value="1"/>
</dbReference>
<comment type="caution">
    <text evidence="3">The sequence shown here is derived from an EMBL/GenBank/DDBJ whole genome shotgun (WGS) entry which is preliminary data.</text>
</comment>
<dbReference type="VEuPathDB" id="FungiDB:RhiirA1_466366"/>
<evidence type="ECO:0000256" key="1">
    <source>
        <dbReference type="ARBA" id="ARBA00023125"/>
    </source>
</evidence>
<dbReference type="InterPro" id="IPR006600">
    <property type="entry name" value="HTH_CenpB_DNA-bd_dom"/>
</dbReference>
<accession>A0A2I1GA96</accession>
<dbReference type="EMBL" id="LLXI01000260">
    <property type="protein sequence ID" value="PKY43554.1"/>
    <property type="molecule type" value="Genomic_DNA"/>
</dbReference>
<keyword evidence="1" id="KW-0238">DNA-binding</keyword>
<dbReference type="AlphaFoldDB" id="A0A2I1GA96"/>
<reference evidence="3 4" key="1">
    <citation type="submission" date="2015-10" db="EMBL/GenBank/DDBJ databases">
        <title>Genome analyses suggest a sexual origin of heterokaryosis in a supposedly ancient asexual fungus.</title>
        <authorList>
            <person name="Ropars J."/>
            <person name="Sedzielewska K."/>
            <person name="Noel J."/>
            <person name="Charron P."/>
            <person name="Farinelli L."/>
            <person name="Marton T."/>
            <person name="Kruger M."/>
            <person name="Pelin A."/>
            <person name="Brachmann A."/>
            <person name="Corradi N."/>
        </authorList>
    </citation>
    <scope>NUCLEOTIDE SEQUENCE [LARGE SCALE GENOMIC DNA]</scope>
    <source>
        <strain evidence="3 4">A4</strain>
    </source>
</reference>
<keyword evidence="4" id="KW-1185">Reference proteome</keyword>
<evidence type="ECO:0000313" key="4">
    <source>
        <dbReference type="Proteomes" id="UP000234323"/>
    </source>
</evidence>
<name>A0A2I1GA96_9GLOM</name>
<sequence>MTRNRTKVLRNKTTKRSRTHTLLIKRTKLSLTLSNTDEMKRQRHFHLNASMVERWVTASKSWDTEINQNCKRIGSDQKAFYPEAEGKLYVWLIEQRKQGLAVTYYTILRIKMQEILKEPEMTWISSFMKRYKLSWRRRTKIFQIDGSVCLLRNQFKVVK</sequence>
<protein>
    <recommendedName>
        <fullName evidence="2">HTH CENPB-type domain-containing protein</fullName>
    </recommendedName>
</protein>
<dbReference type="Proteomes" id="UP000234323">
    <property type="component" value="Unassembled WGS sequence"/>
</dbReference>